<feature type="domain" description="PDZ" evidence="18">
    <location>
        <begin position="404"/>
        <end position="485"/>
    </location>
</feature>
<keyword evidence="8" id="KW-0677">Repeat</keyword>
<comment type="caution">
    <text evidence="19">The sequence shown here is derived from an EMBL/GenBank/DDBJ whole genome shotgun (WGS) entry which is preliminary data.</text>
</comment>
<dbReference type="Pfam" id="PF13180">
    <property type="entry name" value="PDZ_2"/>
    <property type="match status" value="1"/>
</dbReference>
<dbReference type="FunFam" id="2.40.10.120:FF:000007">
    <property type="entry name" value="Periplasmic serine endoprotease DegP-like"/>
    <property type="match status" value="1"/>
</dbReference>
<name>A0A512NPP3_9HYPH</name>
<dbReference type="PANTHER" id="PTHR22939:SF130">
    <property type="entry name" value="PERIPLASMIC SERINE ENDOPROTEASE DEGP-LIKE-RELATED"/>
    <property type="match status" value="1"/>
</dbReference>
<dbReference type="EMBL" id="BKAJ01000188">
    <property type="protein sequence ID" value="GEP60892.1"/>
    <property type="molecule type" value="Genomic_DNA"/>
</dbReference>
<keyword evidence="20" id="KW-1185">Reference proteome</keyword>
<keyword evidence="10" id="KW-0378">Hydrolase</keyword>
<evidence type="ECO:0000256" key="8">
    <source>
        <dbReference type="ARBA" id="ARBA00022737"/>
    </source>
</evidence>
<dbReference type="Pfam" id="PF13365">
    <property type="entry name" value="Trypsin_2"/>
    <property type="match status" value="1"/>
</dbReference>
<feature type="signal peptide" evidence="17">
    <location>
        <begin position="1"/>
        <end position="31"/>
    </location>
</feature>
<evidence type="ECO:0000256" key="11">
    <source>
        <dbReference type="ARBA" id="ARBA00022825"/>
    </source>
</evidence>
<keyword evidence="6 19" id="KW-0645">Protease</keyword>
<evidence type="ECO:0000256" key="15">
    <source>
        <dbReference type="PIRSR" id="PIRSR611782-2"/>
    </source>
</evidence>
<feature type="chain" id="PRO_5038555480" description="Probable periplasmic serine endoprotease DegP-like" evidence="17">
    <location>
        <begin position="32"/>
        <end position="497"/>
    </location>
</feature>
<dbReference type="EC" id="3.4.21.107" evidence="4"/>
<evidence type="ECO:0000256" key="10">
    <source>
        <dbReference type="ARBA" id="ARBA00022801"/>
    </source>
</evidence>
<evidence type="ECO:0000259" key="18">
    <source>
        <dbReference type="PROSITE" id="PS50106"/>
    </source>
</evidence>
<evidence type="ECO:0000256" key="12">
    <source>
        <dbReference type="ARBA" id="ARBA00023016"/>
    </source>
</evidence>
<comment type="subcellular location">
    <subcellularLocation>
        <location evidence="2">Periplasm</location>
    </subcellularLocation>
</comment>
<evidence type="ECO:0000256" key="4">
    <source>
        <dbReference type="ARBA" id="ARBA00013035"/>
    </source>
</evidence>
<gene>
    <name evidence="19" type="ORF">RSO01_80580</name>
</gene>
<feature type="active site" description="Charge relay system" evidence="14">
    <location>
        <position position="150"/>
    </location>
</feature>
<evidence type="ECO:0000256" key="16">
    <source>
        <dbReference type="SAM" id="MobiDB-lite"/>
    </source>
</evidence>
<evidence type="ECO:0000256" key="6">
    <source>
        <dbReference type="ARBA" id="ARBA00022670"/>
    </source>
</evidence>
<protein>
    <recommendedName>
        <fullName evidence="5">Probable periplasmic serine endoprotease DegP-like</fullName>
        <ecNumber evidence="4">3.4.21.107</ecNumber>
    </recommendedName>
    <alternativeName>
        <fullName evidence="13">Protease Do</fullName>
    </alternativeName>
</protein>
<dbReference type="Proteomes" id="UP000321058">
    <property type="component" value="Unassembled WGS sequence"/>
</dbReference>
<comment type="catalytic activity">
    <reaction evidence="1">
        <text>Acts on substrates that are at least partially unfolded. The cleavage site P1 residue is normally between a pair of hydrophobic residues, such as Val-|-Val.</text>
        <dbReference type="EC" id="3.4.21.107"/>
    </reaction>
</comment>
<feature type="binding site" evidence="15">
    <location>
        <begin position="223"/>
        <end position="225"/>
    </location>
    <ligand>
        <name>substrate</name>
    </ligand>
</feature>
<dbReference type="GO" id="GO:0042597">
    <property type="term" value="C:periplasmic space"/>
    <property type="evidence" value="ECO:0007669"/>
    <property type="project" value="UniProtKB-SubCell"/>
</dbReference>
<evidence type="ECO:0000256" key="5">
    <source>
        <dbReference type="ARBA" id="ARBA00013958"/>
    </source>
</evidence>
<keyword evidence="12" id="KW-0346">Stress response</keyword>
<dbReference type="PROSITE" id="PS50106">
    <property type="entry name" value="PDZ"/>
    <property type="match status" value="2"/>
</dbReference>
<reference evidence="19 20" key="1">
    <citation type="submission" date="2019-07" db="EMBL/GenBank/DDBJ databases">
        <title>Whole genome shotgun sequence of Reyranella soli NBRC 108950.</title>
        <authorList>
            <person name="Hosoyama A."/>
            <person name="Uohara A."/>
            <person name="Ohji S."/>
            <person name="Ichikawa N."/>
        </authorList>
    </citation>
    <scope>NUCLEOTIDE SEQUENCE [LARGE SCALE GENOMIC DNA]</scope>
    <source>
        <strain evidence="19 20">NBRC 108950</strain>
    </source>
</reference>
<dbReference type="AlphaFoldDB" id="A0A512NPP3"/>
<sequence length="497" mass="53287">MILTDFPGVLRSAAVVAAVSLGLALAQPAVAQPARNAPDSFAELVDKLMPTVVNITTTQNVPQQGPRLRDMPQLPPGSPFEELFKEFFDKRGGEEQKRRGTSLGSGFVIDPDGYIITNNHVIQGAEDITVIFRDDTQLKAKLIGSDSRIDVALLKVEPPSKKPMAAIKWGDSDKERVGDWVIAIGNPFGLGHSVTAGIISARGRSLNDSLDDYLQTDAAINKGNSGGPLFNAQGEVIGVNTAIYSPSGVNAGLAFSIPSNLVKQVADQLREFGRVKRGWVGVSYQSVTDDIADSFGLDRARGVLVANVVADGPAAKAGLKRNDIILSFSGQDVLDLRRFPRLVANARVGSTVDVVVWRGGKEVPLKLRIGEQEDEGKTNAAAKGGDKKPAEPDQPVVSTVEQLGLTLQKVTDQLREKYGLSDQVKGVVITKVTPNSPAAEKQLQAGDVILEVDQKPVTTPQEVTDLVGKLQQAKKRSVLLFVERQGDPRFAALRLTK</sequence>
<organism evidence="19 20">
    <name type="scientific">Reyranella soli</name>
    <dbReference type="NCBI Taxonomy" id="1230389"/>
    <lineage>
        <taxon>Bacteria</taxon>
        <taxon>Pseudomonadati</taxon>
        <taxon>Pseudomonadota</taxon>
        <taxon>Alphaproteobacteria</taxon>
        <taxon>Hyphomicrobiales</taxon>
        <taxon>Reyranellaceae</taxon>
        <taxon>Reyranella</taxon>
    </lineage>
</organism>
<evidence type="ECO:0000256" key="7">
    <source>
        <dbReference type="ARBA" id="ARBA00022729"/>
    </source>
</evidence>
<accession>A0A512NPP3</accession>
<feature type="binding site" evidence="15">
    <location>
        <position position="150"/>
    </location>
    <ligand>
        <name>substrate</name>
    </ligand>
</feature>
<keyword evidence="7 17" id="KW-0732">Signal</keyword>
<dbReference type="OrthoDB" id="9758917at2"/>
<evidence type="ECO:0000313" key="19">
    <source>
        <dbReference type="EMBL" id="GEP60892.1"/>
    </source>
</evidence>
<dbReference type="Pfam" id="PF17820">
    <property type="entry name" value="PDZ_6"/>
    <property type="match status" value="1"/>
</dbReference>
<feature type="domain" description="PDZ" evidence="18">
    <location>
        <begin position="269"/>
        <end position="333"/>
    </location>
</feature>
<feature type="active site" description="Charge relay system" evidence="14">
    <location>
        <position position="225"/>
    </location>
</feature>
<evidence type="ECO:0000256" key="13">
    <source>
        <dbReference type="ARBA" id="ARBA00032850"/>
    </source>
</evidence>
<evidence type="ECO:0000256" key="1">
    <source>
        <dbReference type="ARBA" id="ARBA00001772"/>
    </source>
</evidence>
<dbReference type="InterPro" id="IPR036034">
    <property type="entry name" value="PDZ_sf"/>
</dbReference>
<dbReference type="PANTHER" id="PTHR22939">
    <property type="entry name" value="SERINE PROTEASE FAMILY S1C HTRA-RELATED"/>
    <property type="match status" value="1"/>
</dbReference>
<dbReference type="InterPro" id="IPR001940">
    <property type="entry name" value="Peptidase_S1C"/>
</dbReference>
<dbReference type="PRINTS" id="PR00834">
    <property type="entry name" value="PROTEASES2C"/>
</dbReference>
<dbReference type="InterPro" id="IPR041489">
    <property type="entry name" value="PDZ_6"/>
</dbReference>
<feature type="region of interest" description="Disordered" evidence="16">
    <location>
        <begin position="370"/>
        <end position="394"/>
    </location>
</feature>
<dbReference type="CDD" id="cd10839">
    <property type="entry name" value="cpPDZ1_DegP-like"/>
    <property type="match status" value="1"/>
</dbReference>
<evidence type="ECO:0000256" key="9">
    <source>
        <dbReference type="ARBA" id="ARBA00022764"/>
    </source>
</evidence>
<feature type="binding site" evidence="15">
    <location>
        <position position="120"/>
    </location>
    <ligand>
        <name>substrate</name>
    </ligand>
</feature>
<evidence type="ECO:0000256" key="17">
    <source>
        <dbReference type="SAM" id="SignalP"/>
    </source>
</evidence>
<keyword evidence="11" id="KW-0720">Serine protease</keyword>
<dbReference type="Gene3D" id="2.40.10.120">
    <property type="match status" value="1"/>
</dbReference>
<dbReference type="InterPro" id="IPR011782">
    <property type="entry name" value="Pept_S1C_Do"/>
</dbReference>
<dbReference type="InterPro" id="IPR009003">
    <property type="entry name" value="Peptidase_S1_PA"/>
</dbReference>
<dbReference type="NCBIfam" id="TIGR02037">
    <property type="entry name" value="degP_htrA_DO"/>
    <property type="match status" value="1"/>
</dbReference>
<dbReference type="SMART" id="SM00228">
    <property type="entry name" value="PDZ"/>
    <property type="match status" value="2"/>
</dbReference>
<proteinExistence type="inferred from homology"/>
<comment type="similarity">
    <text evidence="3">Belongs to the peptidase S1C family.</text>
</comment>
<evidence type="ECO:0000256" key="14">
    <source>
        <dbReference type="PIRSR" id="PIRSR611782-1"/>
    </source>
</evidence>
<evidence type="ECO:0000256" key="2">
    <source>
        <dbReference type="ARBA" id="ARBA00004418"/>
    </source>
</evidence>
<feature type="active site" description="Charge relay system" evidence="14">
    <location>
        <position position="120"/>
    </location>
</feature>
<dbReference type="SUPFAM" id="SSF50494">
    <property type="entry name" value="Trypsin-like serine proteases"/>
    <property type="match status" value="1"/>
</dbReference>
<dbReference type="InterPro" id="IPR001478">
    <property type="entry name" value="PDZ"/>
</dbReference>
<evidence type="ECO:0000256" key="3">
    <source>
        <dbReference type="ARBA" id="ARBA00010541"/>
    </source>
</evidence>
<dbReference type="Gene3D" id="2.30.42.10">
    <property type="match status" value="2"/>
</dbReference>
<dbReference type="GO" id="GO:0006508">
    <property type="term" value="P:proteolysis"/>
    <property type="evidence" value="ECO:0007669"/>
    <property type="project" value="UniProtKB-KW"/>
</dbReference>
<evidence type="ECO:0000313" key="20">
    <source>
        <dbReference type="Proteomes" id="UP000321058"/>
    </source>
</evidence>
<dbReference type="GO" id="GO:0004252">
    <property type="term" value="F:serine-type endopeptidase activity"/>
    <property type="evidence" value="ECO:0007669"/>
    <property type="project" value="InterPro"/>
</dbReference>
<dbReference type="SUPFAM" id="SSF50156">
    <property type="entry name" value="PDZ domain-like"/>
    <property type="match status" value="2"/>
</dbReference>
<keyword evidence="9" id="KW-0574">Periplasm</keyword>